<proteinExistence type="predicted"/>
<accession>A0AA35MI59</accession>
<dbReference type="PANTHER" id="PTHR28180">
    <property type="entry name" value="CONSERVED MITOCHONDRIAL PROTEIN-RELATED"/>
    <property type="match status" value="1"/>
</dbReference>
<gene>
    <name evidence="1" type="ORF">CCHLO57077_00014508</name>
</gene>
<comment type="caution">
    <text evidence="1">The sequence shown here is derived from an EMBL/GenBank/DDBJ whole genome shotgun (WGS) entry which is preliminary data.</text>
</comment>
<keyword evidence="2" id="KW-1185">Reference proteome</keyword>
<dbReference type="InterPro" id="IPR052999">
    <property type="entry name" value="PTS1_Protein"/>
</dbReference>
<dbReference type="AlphaFoldDB" id="A0AA35MI59"/>
<dbReference type="EMBL" id="CABFNP030001291">
    <property type="protein sequence ID" value="CAI6097408.1"/>
    <property type="molecule type" value="Genomic_DNA"/>
</dbReference>
<evidence type="ECO:0000313" key="2">
    <source>
        <dbReference type="Proteomes" id="UP001160390"/>
    </source>
</evidence>
<protein>
    <submittedName>
        <fullName evidence="1">Uncharacterized protein</fullName>
    </submittedName>
</protein>
<reference evidence="1" key="1">
    <citation type="submission" date="2023-01" db="EMBL/GenBank/DDBJ databases">
        <authorList>
            <person name="Piombo E."/>
        </authorList>
    </citation>
    <scope>NUCLEOTIDE SEQUENCE</scope>
</reference>
<sequence>MKLFADFSKDLGDKNSGGLLPEVSGALYRYLTSQNAYRTSESRQALVRRLREALIKTVCLVGVCKPLEAILAIAKVEKPEDRDYSTTRPGWQADDANHERGVNWLKKLYLHNAGDTLRLFDAHKDFS</sequence>
<organism evidence="1 2">
    <name type="scientific">Clonostachys chloroleuca</name>
    <dbReference type="NCBI Taxonomy" id="1926264"/>
    <lineage>
        <taxon>Eukaryota</taxon>
        <taxon>Fungi</taxon>
        <taxon>Dikarya</taxon>
        <taxon>Ascomycota</taxon>
        <taxon>Pezizomycotina</taxon>
        <taxon>Sordariomycetes</taxon>
        <taxon>Hypocreomycetidae</taxon>
        <taxon>Hypocreales</taxon>
        <taxon>Bionectriaceae</taxon>
        <taxon>Clonostachys</taxon>
    </lineage>
</organism>
<name>A0AA35MI59_9HYPO</name>
<dbReference type="PANTHER" id="PTHR28180:SF5">
    <property type="entry name" value="DNA POLYMERASE ALPHA SUBUNIT B"/>
    <property type="match status" value="1"/>
</dbReference>
<dbReference type="Proteomes" id="UP001160390">
    <property type="component" value="Unassembled WGS sequence"/>
</dbReference>
<evidence type="ECO:0000313" key="1">
    <source>
        <dbReference type="EMBL" id="CAI6097408.1"/>
    </source>
</evidence>